<dbReference type="Pfam" id="PF13920">
    <property type="entry name" value="zf-C3HC4_3"/>
    <property type="match status" value="1"/>
</dbReference>
<dbReference type="InterPro" id="IPR013083">
    <property type="entry name" value="Znf_RING/FYVE/PHD"/>
</dbReference>
<accession>A0A158QMA9</accession>
<keyword evidence="2" id="KW-0862">Zinc</keyword>
<organism evidence="9">
    <name type="scientific">Haemonchus placei</name>
    <name type="common">Barber's pole worm</name>
    <dbReference type="NCBI Taxonomy" id="6290"/>
    <lineage>
        <taxon>Eukaryota</taxon>
        <taxon>Metazoa</taxon>
        <taxon>Ecdysozoa</taxon>
        <taxon>Nematoda</taxon>
        <taxon>Chromadorea</taxon>
        <taxon>Rhabditida</taxon>
        <taxon>Rhabditina</taxon>
        <taxon>Rhabditomorpha</taxon>
        <taxon>Strongyloidea</taxon>
        <taxon>Trichostrongylidae</taxon>
        <taxon>Haemonchus</taxon>
    </lineage>
</organism>
<evidence type="ECO:0000256" key="4">
    <source>
        <dbReference type="SAM" id="Coils"/>
    </source>
</evidence>
<dbReference type="AlphaFoldDB" id="A0A158QMA9"/>
<dbReference type="SUPFAM" id="SSF57850">
    <property type="entry name" value="RING/U-box"/>
    <property type="match status" value="1"/>
</dbReference>
<dbReference type="InterPro" id="IPR029063">
    <property type="entry name" value="SAM-dependent_MTases_sf"/>
</dbReference>
<name>A0A158QMA9_HAEPC</name>
<dbReference type="CDD" id="cd02440">
    <property type="entry name" value="AdoMet_MTases"/>
    <property type="match status" value="1"/>
</dbReference>
<dbReference type="PROSITE" id="PS50089">
    <property type="entry name" value="ZF_RING_2"/>
    <property type="match status" value="1"/>
</dbReference>
<keyword evidence="8" id="KW-1185">Reference proteome</keyword>
<protein>
    <submittedName>
        <fullName evidence="9">RING-type domain-containing protein</fullName>
    </submittedName>
</protein>
<reference evidence="7 8" key="2">
    <citation type="submission" date="2018-11" db="EMBL/GenBank/DDBJ databases">
        <authorList>
            <consortium name="Pathogen Informatics"/>
        </authorList>
    </citation>
    <scope>NUCLEOTIDE SEQUENCE [LARGE SCALE GENOMIC DNA]</scope>
    <source>
        <strain evidence="7 8">MHpl1</strain>
    </source>
</reference>
<sequence length="629" mass="72627">MNGISANSSSSLHWSADMAEQASLSLQMYLPFESTNAMLDVLNNTSVRVNTLEPIDSLGSGVNDLRTMRSPSKNVPRSSSFHAGSPSTSPRNEQLSRLLRTFEREKIRDREAADSHMARLKARIHDLERINDQQQMTEREIRDRLQELQRRNETLVRISLQNVELKKCEREKEQLNQTVVELQALTDRLTLENLRNEHQAKDQKELAEHRKKQYDQQISALEESIRALTERCNALAADIKEKDKQLREKTKRIQEIEDRNSQLQPEALLEKIMNEYQLRRKEEEKRKEANEIFNRKITKYHEQLLASFPRLEEQRRRLETEKEQAVEESEQLRREISRLREKTCAECCICLATKPCVLFLPCRHMVICDNCHAESTITECPTCRTRVVSITVSMSSFPSTAYSTAQSKWIGKDHIVAPTIAHALQNWELIKGKKVFDVGCGTEVFGMDNSEEMIKIARSKYGDVKGLRFEHGSIAETAVSDFDVAVAFFVLQFMKDEDELTKAIQNISKSLTNDGVFVILIPNGVKDFNPKREEGIKFGAAINLDPHTELRDGLRLYVEFFDKEEVVGKSQVTFFFNETYERILKSAGFQRVEFLQPVISEEGLKLYGKEFFHSFLNPPKDIIIRAFKR</sequence>
<evidence type="ECO:0000313" key="7">
    <source>
        <dbReference type="EMBL" id="VDO33774.1"/>
    </source>
</evidence>
<evidence type="ECO:0000256" key="1">
    <source>
        <dbReference type="ARBA" id="ARBA00022771"/>
    </source>
</evidence>
<evidence type="ECO:0000313" key="8">
    <source>
        <dbReference type="Proteomes" id="UP000268014"/>
    </source>
</evidence>
<feature type="region of interest" description="Disordered" evidence="5">
    <location>
        <begin position="62"/>
        <end position="94"/>
    </location>
</feature>
<dbReference type="GO" id="GO:0008757">
    <property type="term" value="F:S-adenosylmethionine-dependent methyltransferase activity"/>
    <property type="evidence" value="ECO:0007669"/>
    <property type="project" value="InterPro"/>
</dbReference>
<dbReference type="Gene3D" id="3.40.50.150">
    <property type="entry name" value="Vaccinia Virus protein VP39"/>
    <property type="match status" value="1"/>
</dbReference>
<dbReference type="Pfam" id="PF08241">
    <property type="entry name" value="Methyltransf_11"/>
    <property type="match status" value="1"/>
</dbReference>
<dbReference type="Gene3D" id="3.30.40.10">
    <property type="entry name" value="Zinc/RING finger domain, C3HC4 (zinc finger)"/>
    <property type="match status" value="1"/>
</dbReference>
<keyword evidence="1 3" id="KW-0863">Zinc-finger</keyword>
<dbReference type="Proteomes" id="UP000268014">
    <property type="component" value="Unassembled WGS sequence"/>
</dbReference>
<dbReference type="OrthoDB" id="66144at2759"/>
<keyword evidence="4" id="KW-0175">Coiled coil</keyword>
<evidence type="ECO:0000313" key="9">
    <source>
        <dbReference type="WBParaSite" id="HPLM_0000807501-mRNA-1"/>
    </source>
</evidence>
<dbReference type="GO" id="GO:0008270">
    <property type="term" value="F:zinc ion binding"/>
    <property type="evidence" value="ECO:0007669"/>
    <property type="project" value="UniProtKB-KW"/>
</dbReference>
<dbReference type="WBParaSite" id="HPLM_0000807501-mRNA-1">
    <property type="protein sequence ID" value="HPLM_0000807501-mRNA-1"/>
    <property type="gene ID" value="HPLM_0000807501"/>
</dbReference>
<proteinExistence type="predicted"/>
<evidence type="ECO:0000259" key="6">
    <source>
        <dbReference type="PROSITE" id="PS50089"/>
    </source>
</evidence>
<dbReference type="STRING" id="6290.A0A158QMA9"/>
<dbReference type="EMBL" id="UZAF01016779">
    <property type="protein sequence ID" value="VDO33774.1"/>
    <property type="molecule type" value="Genomic_DNA"/>
</dbReference>
<dbReference type="PANTHER" id="PTHR43861">
    <property type="entry name" value="TRANS-ACONITATE 2-METHYLTRANSFERASE-RELATED"/>
    <property type="match status" value="1"/>
</dbReference>
<evidence type="ECO:0000256" key="5">
    <source>
        <dbReference type="SAM" id="MobiDB-lite"/>
    </source>
</evidence>
<feature type="compositionally biased region" description="Polar residues" evidence="5">
    <location>
        <begin position="69"/>
        <end position="94"/>
    </location>
</feature>
<feature type="coiled-coil region" evidence="4">
    <location>
        <begin position="110"/>
        <end position="342"/>
    </location>
</feature>
<evidence type="ECO:0000256" key="2">
    <source>
        <dbReference type="ARBA" id="ARBA00022833"/>
    </source>
</evidence>
<dbReference type="InterPro" id="IPR001841">
    <property type="entry name" value="Znf_RING"/>
</dbReference>
<reference evidence="9" key="1">
    <citation type="submission" date="2016-04" db="UniProtKB">
        <authorList>
            <consortium name="WormBaseParasite"/>
        </authorList>
    </citation>
    <scope>IDENTIFICATION</scope>
</reference>
<evidence type="ECO:0000256" key="3">
    <source>
        <dbReference type="PROSITE-ProRule" id="PRU00175"/>
    </source>
</evidence>
<feature type="domain" description="RING-type" evidence="6">
    <location>
        <begin position="347"/>
        <end position="384"/>
    </location>
</feature>
<gene>
    <name evidence="7" type="ORF">HPLM_LOCUS8067</name>
</gene>
<keyword evidence="1 3" id="KW-0479">Metal-binding</keyword>
<dbReference type="SUPFAM" id="SSF53335">
    <property type="entry name" value="S-adenosyl-L-methionine-dependent methyltransferases"/>
    <property type="match status" value="1"/>
</dbReference>
<dbReference type="InterPro" id="IPR013216">
    <property type="entry name" value="Methyltransf_11"/>
</dbReference>